<reference evidence="2 3" key="1">
    <citation type="journal article" date="2018" name="Science">
        <title>The opium poppy genome and morphinan production.</title>
        <authorList>
            <person name="Guo L."/>
            <person name="Winzer T."/>
            <person name="Yang X."/>
            <person name="Li Y."/>
            <person name="Ning Z."/>
            <person name="He Z."/>
            <person name="Teodor R."/>
            <person name="Lu Y."/>
            <person name="Bowser T.A."/>
            <person name="Graham I.A."/>
            <person name="Ye K."/>
        </authorList>
    </citation>
    <scope>NUCLEOTIDE SEQUENCE [LARGE SCALE GENOMIC DNA]</scope>
    <source>
        <strain evidence="3">cv. HN1</strain>
        <tissue evidence="2">Leaves</tissue>
    </source>
</reference>
<dbReference type="EMBL" id="CM010715">
    <property type="protein sequence ID" value="RZC47269.1"/>
    <property type="molecule type" value="Genomic_DNA"/>
</dbReference>
<feature type="region of interest" description="Disordered" evidence="1">
    <location>
        <begin position="1"/>
        <end position="30"/>
    </location>
</feature>
<dbReference type="AlphaFoldDB" id="A0A4Y7IIJ8"/>
<evidence type="ECO:0000313" key="3">
    <source>
        <dbReference type="Proteomes" id="UP000316621"/>
    </source>
</evidence>
<organism evidence="2 3">
    <name type="scientific">Papaver somniferum</name>
    <name type="common">Opium poppy</name>
    <dbReference type="NCBI Taxonomy" id="3469"/>
    <lineage>
        <taxon>Eukaryota</taxon>
        <taxon>Viridiplantae</taxon>
        <taxon>Streptophyta</taxon>
        <taxon>Embryophyta</taxon>
        <taxon>Tracheophyta</taxon>
        <taxon>Spermatophyta</taxon>
        <taxon>Magnoliopsida</taxon>
        <taxon>Ranunculales</taxon>
        <taxon>Papaveraceae</taxon>
        <taxon>Papaveroideae</taxon>
        <taxon>Papaver</taxon>
    </lineage>
</organism>
<gene>
    <name evidence="2" type="ORF">C5167_040219</name>
</gene>
<keyword evidence="3" id="KW-1185">Reference proteome</keyword>
<accession>A0A4Y7IIJ8</accession>
<evidence type="ECO:0000256" key="1">
    <source>
        <dbReference type="SAM" id="MobiDB-lite"/>
    </source>
</evidence>
<dbReference type="Proteomes" id="UP000316621">
    <property type="component" value="Chromosome 1"/>
</dbReference>
<evidence type="ECO:0000313" key="2">
    <source>
        <dbReference type="EMBL" id="RZC47269.1"/>
    </source>
</evidence>
<proteinExistence type="predicted"/>
<protein>
    <submittedName>
        <fullName evidence="2">Uncharacterized protein</fullName>
    </submittedName>
</protein>
<name>A0A4Y7IIJ8_PAPSO</name>
<sequence>MMNCEKWRTTAASNGTETGSEDSKEHESGGVQLKQWTEWRMAQDLVLLQDRKWLDEIMELGMGLELQWRVGLRCKNGSSLCCGYGKMKWLSLLLVTPIEVCGFSEGAGGLKWSRYMVAVRS</sequence>
<dbReference type="Gramene" id="RZC47269">
    <property type="protein sequence ID" value="RZC47269"/>
    <property type="gene ID" value="C5167_040219"/>
</dbReference>